<organism evidence="1 2">
    <name type="scientific">Hyalomma asiaticum</name>
    <name type="common">Tick</name>
    <dbReference type="NCBI Taxonomy" id="266040"/>
    <lineage>
        <taxon>Eukaryota</taxon>
        <taxon>Metazoa</taxon>
        <taxon>Ecdysozoa</taxon>
        <taxon>Arthropoda</taxon>
        <taxon>Chelicerata</taxon>
        <taxon>Arachnida</taxon>
        <taxon>Acari</taxon>
        <taxon>Parasitiformes</taxon>
        <taxon>Ixodida</taxon>
        <taxon>Ixodoidea</taxon>
        <taxon>Ixodidae</taxon>
        <taxon>Hyalomminae</taxon>
        <taxon>Hyalomma</taxon>
    </lineage>
</organism>
<proteinExistence type="predicted"/>
<evidence type="ECO:0000313" key="1">
    <source>
        <dbReference type="EMBL" id="KAH6940221.1"/>
    </source>
</evidence>
<dbReference type="Proteomes" id="UP000821845">
    <property type="component" value="Chromosome 2"/>
</dbReference>
<keyword evidence="2" id="KW-1185">Reference proteome</keyword>
<protein>
    <submittedName>
        <fullName evidence="1">Uncharacterized protein</fullName>
    </submittedName>
</protein>
<dbReference type="EMBL" id="CM023482">
    <property type="protein sequence ID" value="KAH6940221.1"/>
    <property type="molecule type" value="Genomic_DNA"/>
</dbReference>
<accession>A0ACB7T290</accession>
<gene>
    <name evidence="1" type="ORF">HPB50_026343</name>
</gene>
<reference evidence="1" key="1">
    <citation type="submission" date="2020-05" db="EMBL/GenBank/DDBJ databases">
        <title>Large-scale comparative analyses of tick genomes elucidate their genetic diversity and vector capacities.</title>
        <authorList>
            <person name="Jia N."/>
            <person name="Wang J."/>
            <person name="Shi W."/>
            <person name="Du L."/>
            <person name="Sun Y."/>
            <person name="Zhan W."/>
            <person name="Jiang J."/>
            <person name="Wang Q."/>
            <person name="Zhang B."/>
            <person name="Ji P."/>
            <person name="Sakyi L.B."/>
            <person name="Cui X."/>
            <person name="Yuan T."/>
            <person name="Jiang B."/>
            <person name="Yang W."/>
            <person name="Lam T.T.-Y."/>
            <person name="Chang Q."/>
            <person name="Ding S."/>
            <person name="Wang X."/>
            <person name="Zhu J."/>
            <person name="Ruan X."/>
            <person name="Zhao L."/>
            <person name="Wei J."/>
            <person name="Que T."/>
            <person name="Du C."/>
            <person name="Cheng J."/>
            <person name="Dai P."/>
            <person name="Han X."/>
            <person name="Huang E."/>
            <person name="Gao Y."/>
            <person name="Liu J."/>
            <person name="Shao H."/>
            <person name="Ye R."/>
            <person name="Li L."/>
            <person name="Wei W."/>
            <person name="Wang X."/>
            <person name="Wang C."/>
            <person name="Yang T."/>
            <person name="Huo Q."/>
            <person name="Li W."/>
            <person name="Guo W."/>
            <person name="Chen H."/>
            <person name="Zhou L."/>
            <person name="Ni X."/>
            <person name="Tian J."/>
            <person name="Zhou Y."/>
            <person name="Sheng Y."/>
            <person name="Liu T."/>
            <person name="Pan Y."/>
            <person name="Xia L."/>
            <person name="Li J."/>
            <person name="Zhao F."/>
            <person name="Cao W."/>
        </authorList>
    </citation>
    <scope>NUCLEOTIDE SEQUENCE</scope>
    <source>
        <strain evidence="1">Hyas-2018</strain>
    </source>
</reference>
<sequence>MTAQVDTTQMSVCKTVLPERRDLEEEFIHCFNNRMKASKLQLLPHPSEKLSESVSTALLLKTCQNDHFLQATATEQNCGRLKFPLASGNGRKKLYLYKPKVAKKKKN</sequence>
<name>A0ACB7T290_HYAAI</name>
<comment type="caution">
    <text evidence="1">The sequence shown here is derived from an EMBL/GenBank/DDBJ whole genome shotgun (WGS) entry which is preliminary data.</text>
</comment>
<evidence type="ECO:0000313" key="2">
    <source>
        <dbReference type="Proteomes" id="UP000821845"/>
    </source>
</evidence>